<organism evidence="6 7">
    <name type="scientific">Pseudogymnoascus verrucosus</name>
    <dbReference type="NCBI Taxonomy" id="342668"/>
    <lineage>
        <taxon>Eukaryota</taxon>
        <taxon>Fungi</taxon>
        <taxon>Dikarya</taxon>
        <taxon>Ascomycota</taxon>
        <taxon>Pezizomycotina</taxon>
        <taxon>Leotiomycetes</taxon>
        <taxon>Thelebolales</taxon>
        <taxon>Thelebolaceae</taxon>
        <taxon>Pseudogymnoascus</taxon>
    </lineage>
</organism>
<dbReference type="SMART" id="SM00066">
    <property type="entry name" value="GAL4"/>
    <property type="match status" value="1"/>
</dbReference>
<keyword evidence="4" id="KW-0539">Nucleus</keyword>
<dbReference type="GO" id="GO:0000981">
    <property type="term" value="F:DNA-binding transcription factor activity, RNA polymerase II-specific"/>
    <property type="evidence" value="ECO:0007669"/>
    <property type="project" value="InterPro"/>
</dbReference>
<keyword evidence="1" id="KW-0479">Metal-binding</keyword>
<dbReference type="EMBL" id="KV460225">
    <property type="protein sequence ID" value="OBT96949.2"/>
    <property type="molecule type" value="Genomic_DNA"/>
</dbReference>
<dbReference type="PANTHER" id="PTHR47424">
    <property type="entry name" value="REGULATORY PROTEIN GAL4"/>
    <property type="match status" value="1"/>
</dbReference>
<dbReference type="InterPro" id="IPR036864">
    <property type="entry name" value="Zn2-C6_fun-type_DNA-bd_sf"/>
</dbReference>
<dbReference type="Gene3D" id="4.10.240.10">
    <property type="entry name" value="Zn(2)-C6 fungal-type DNA-binding domain"/>
    <property type="match status" value="1"/>
</dbReference>
<dbReference type="SUPFAM" id="SSF57701">
    <property type="entry name" value="Zn2/Cys6 DNA-binding domain"/>
    <property type="match status" value="1"/>
</dbReference>
<evidence type="ECO:0000256" key="4">
    <source>
        <dbReference type="ARBA" id="ARBA00023242"/>
    </source>
</evidence>
<evidence type="ECO:0000313" key="7">
    <source>
        <dbReference type="Proteomes" id="UP000091956"/>
    </source>
</evidence>
<dbReference type="CDD" id="cd00067">
    <property type="entry name" value="GAL4"/>
    <property type="match status" value="1"/>
</dbReference>
<reference evidence="6 7" key="1">
    <citation type="submission" date="2016-03" db="EMBL/GenBank/DDBJ databases">
        <title>Comparative genomics of Pseudogymnoascus destructans, the fungus causing white-nose syndrome of bats.</title>
        <authorList>
            <person name="Palmer J.M."/>
            <person name="Drees K.P."/>
            <person name="Foster J.T."/>
            <person name="Lindner D.L."/>
        </authorList>
    </citation>
    <scope>NUCLEOTIDE SEQUENCE [LARGE SCALE GENOMIC DNA]</scope>
    <source>
        <strain evidence="6 7">UAMH 10579</strain>
    </source>
</reference>
<dbReference type="STRING" id="342668.A0A1B8GM87"/>
<dbReference type="GO" id="GO:0008270">
    <property type="term" value="F:zinc ion binding"/>
    <property type="evidence" value="ECO:0007669"/>
    <property type="project" value="InterPro"/>
</dbReference>
<dbReference type="PROSITE" id="PS00463">
    <property type="entry name" value="ZN2_CY6_FUNGAL_1"/>
    <property type="match status" value="1"/>
</dbReference>
<dbReference type="GeneID" id="28838955"/>
<keyword evidence="3" id="KW-0804">Transcription</keyword>
<evidence type="ECO:0000256" key="3">
    <source>
        <dbReference type="ARBA" id="ARBA00023163"/>
    </source>
</evidence>
<dbReference type="SMART" id="SM00906">
    <property type="entry name" value="Fungal_trans"/>
    <property type="match status" value="1"/>
</dbReference>
<dbReference type="InterPro" id="IPR001138">
    <property type="entry name" value="Zn2Cys6_DnaBD"/>
</dbReference>
<evidence type="ECO:0000313" key="6">
    <source>
        <dbReference type="EMBL" id="OBT96949.2"/>
    </source>
</evidence>
<name>A0A1B8GM87_9PEZI</name>
<dbReference type="PANTHER" id="PTHR47424:SF6">
    <property type="entry name" value="PROLINE UTILIZATION TRANS-ACTIVATOR"/>
    <property type="match status" value="1"/>
</dbReference>
<dbReference type="RefSeq" id="XP_059319725.1">
    <property type="nucleotide sequence ID" value="XM_059463711.1"/>
</dbReference>
<sequence>MSTGQRNVSYSRAVQACKRCKRRKTKCSGSRPCRSCGEAEHDCVYPDTGQQAQQVLVPREYLNYLEGQIRLSKPHDECATPLQHAQGISSQNEATAAACLPLPLDQQRRSPLTSALDGTSDSDVLENPLIRDMARLVLGPSGTHHYLGNSSSTSLGLQFGDVVKSLKPDDYSADIDVDYSTCNHTAWPIARPLRSTIRPLPSYSTAMHLYAVQHMYIGTVFSFVDPHLFQQRLAQMYEKAPDLSQLDTRLSYCQIMLVFAYGQLYSINQSTGHDGPPGFSYFTEALDFLPDIREEGSLLFVEVLSLVGYFMMILNRRDTAFLYNGLAFRMAISLGLHQEVPELVLMDTSMRIYRRRLWWAVYSMDRILSCKSGNPISIADEDISVLPPSPLPGEDHITGSAAILWRYTTLTKILGDISTKIYRRTRQTASELIVSVLGLLNNLSSWLHDLPEELRLNLTDMDKCPNLSREIISIYLHYFQCITMTARPLLFHVVENRLKSQLGSDTGPAAWRQTLSPITVAVIDTCVSTAIDSTAVIYAAAKQNLIATYGFMDSDHVFSTTMVLVMGNLATPYNARCRASTTTALSMLQWMAERGNHQSKARHEFLLGLRAKTKHLWLWCPPESQTADSQPETVPGVTTMPEPAIEACPSTSEVFGDRMGNDDTNRAYGNVAPLQLHGWDDELGVMDATFWEDSYGNLEVGMDFDWTTVAEK</sequence>
<dbReference type="Pfam" id="PF00172">
    <property type="entry name" value="Zn_clus"/>
    <property type="match status" value="1"/>
</dbReference>
<dbReference type="PROSITE" id="PS50048">
    <property type="entry name" value="ZN2_CY6_FUNGAL_2"/>
    <property type="match status" value="1"/>
</dbReference>
<gene>
    <name evidence="6" type="primary">PUT3_1</name>
    <name evidence="6" type="ORF">VE01_05569</name>
</gene>
<dbReference type="InterPro" id="IPR051127">
    <property type="entry name" value="Fungal_SecMet_Regulators"/>
</dbReference>
<dbReference type="GO" id="GO:0006351">
    <property type="term" value="P:DNA-templated transcription"/>
    <property type="evidence" value="ECO:0007669"/>
    <property type="project" value="InterPro"/>
</dbReference>
<dbReference type="InterPro" id="IPR007219">
    <property type="entry name" value="XnlR_reg_dom"/>
</dbReference>
<dbReference type="Pfam" id="PF04082">
    <property type="entry name" value="Fungal_trans"/>
    <property type="match status" value="1"/>
</dbReference>
<dbReference type="Proteomes" id="UP000091956">
    <property type="component" value="Unassembled WGS sequence"/>
</dbReference>
<feature type="domain" description="Zn(2)-C6 fungal-type" evidence="5">
    <location>
        <begin position="16"/>
        <end position="45"/>
    </location>
</feature>
<proteinExistence type="predicted"/>
<protein>
    <submittedName>
        <fullName evidence="6">Transcriptional activator</fullName>
    </submittedName>
</protein>
<accession>A0A1B8GM87</accession>
<keyword evidence="2" id="KW-0805">Transcription regulation</keyword>
<evidence type="ECO:0000256" key="2">
    <source>
        <dbReference type="ARBA" id="ARBA00023015"/>
    </source>
</evidence>
<evidence type="ECO:0000259" key="5">
    <source>
        <dbReference type="PROSITE" id="PS50048"/>
    </source>
</evidence>
<dbReference type="CDD" id="cd12148">
    <property type="entry name" value="fungal_TF_MHR"/>
    <property type="match status" value="1"/>
</dbReference>
<keyword evidence="7" id="KW-1185">Reference proteome</keyword>
<evidence type="ECO:0000256" key="1">
    <source>
        <dbReference type="ARBA" id="ARBA00022723"/>
    </source>
</evidence>
<reference evidence="7" key="2">
    <citation type="journal article" date="2018" name="Nat. Commun.">
        <title>Extreme sensitivity to ultraviolet light in the fungal pathogen causing white-nose syndrome of bats.</title>
        <authorList>
            <person name="Palmer J.M."/>
            <person name="Drees K.P."/>
            <person name="Foster J.T."/>
            <person name="Lindner D.L."/>
        </authorList>
    </citation>
    <scope>NUCLEOTIDE SEQUENCE [LARGE SCALE GENOMIC DNA]</scope>
    <source>
        <strain evidence="7">UAMH 10579</strain>
    </source>
</reference>
<dbReference type="GO" id="GO:0003677">
    <property type="term" value="F:DNA binding"/>
    <property type="evidence" value="ECO:0007669"/>
    <property type="project" value="InterPro"/>
</dbReference>
<dbReference type="AlphaFoldDB" id="A0A1B8GM87"/>